<feature type="transmembrane region" description="Helical" evidence="1">
    <location>
        <begin position="85"/>
        <end position="104"/>
    </location>
</feature>
<keyword evidence="1" id="KW-0812">Transmembrane</keyword>
<evidence type="ECO:0000256" key="1">
    <source>
        <dbReference type="SAM" id="Phobius"/>
    </source>
</evidence>
<evidence type="ECO:0000313" key="3">
    <source>
        <dbReference type="Proteomes" id="UP000634043"/>
    </source>
</evidence>
<gene>
    <name evidence="2" type="ORF">GCM10011323_18830</name>
</gene>
<comment type="caution">
    <text evidence="2">The sequence shown here is derived from an EMBL/GenBank/DDBJ whole genome shotgun (WGS) entry which is preliminary data.</text>
</comment>
<proteinExistence type="predicted"/>
<name>A0ABQ1W5E5_9BACT</name>
<keyword evidence="1" id="KW-1133">Transmembrane helix</keyword>
<keyword evidence="1" id="KW-0472">Membrane</keyword>
<sequence length="247" mass="28135">MAKLRESTIQARAIAELESFYQSRENNNNIQSRKEARTVKKSGGKRADGLLCFHKKESQYYTVSIEAKSHRTLGALKSSISDDHIGMHGILAAVTVAAMSALYLSLFTEMAWYFVMLITVLILPVTYLLTFAMLDWLDFDKHKFNGVVEQLRQYPANEQWIAYSKYTENLLASTPSIFRKDHIQILKSNCMANGFGLLLIGHQKNEIIMEPSPKKGDYLQYYCCAQEMRSALNVTIIPDKTYSELLP</sequence>
<dbReference type="EMBL" id="BMFP01000003">
    <property type="protein sequence ID" value="GGG14644.1"/>
    <property type="molecule type" value="Genomic_DNA"/>
</dbReference>
<evidence type="ECO:0000313" key="2">
    <source>
        <dbReference type="EMBL" id="GGG14644.1"/>
    </source>
</evidence>
<dbReference type="Proteomes" id="UP000634043">
    <property type="component" value="Unassembled WGS sequence"/>
</dbReference>
<keyword evidence="3" id="KW-1185">Reference proteome</keyword>
<accession>A0ABQ1W5E5</accession>
<feature type="transmembrane region" description="Helical" evidence="1">
    <location>
        <begin position="110"/>
        <end position="134"/>
    </location>
</feature>
<dbReference type="RefSeq" id="WP_188501286.1">
    <property type="nucleotide sequence ID" value="NZ_BMFP01000003.1"/>
</dbReference>
<organism evidence="2 3">
    <name type="scientific">Pontibacter amylolyticus</name>
    <dbReference type="NCBI Taxonomy" id="1424080"/>
    <lineage>
        <taxon>Bacteria</taxon>
        <taxon>Pseudomonadati</taxon>
        <taxon>Bacteroidota</taxon>
        <taxon>Cytophagia</taxon>
        <taxon>Cytophagales</taxon>
        <taxon>Hymenobacteraceae</taxon>
        <taxon>Pontibacter</taxon>
    </lineage>
</organism>
<protein>
    <submittedName>
        <fullName evidence="2">Uncharacterized protein</fullName>
    </submittedName>
</protein>
<reference evidence="3" key="1">
    <citation type="journal article" date="2019" name="Int. J. Syst. Evol. Microbiol.">
        <title>The Global Catalogue of Microorganisms (GCM) 10K type strain sequencing project: providing services to taxonomists for standard genome sequencing and annotation.</title>
        <authorList>
            <consortium name="The Broad Institute Genomics Platform"/>
            <consortium name="The Broad Institute Genome Sequencing Center for Infectious Disease"/>
            <person name="Wu L."/>
            <person name="Ma J."/>
        </authorList>
    </citation>
    <scope>NUCLEOTIDE SEQUENCE [LARGE SCALE GENOMIC DNA]</scope>
    <source>
        <strain evidence="3">CGMCC 1.12749</strain>
    </source>
</reference>